<comment type="caution">
    <text evidence="2">The sequence shown here is derived from an EMBL/GenBank/DDBJ whole genome shotgun (WGS) entry which is preliminary data.</text>
</comment>
<feature type="signal peptide" evidence="1">
    <location>
        <begin position="1"/>
        <end position="25"/>
    </location>
</feature>
<evidence type="ECO:0000256" key="1">
    <source>
        <dbReference type="SAM" id="SignalP"/>
    </source>
</evidence>
<feature type="chain" id="PRO_5006205084" evidence="1">
    <location>
        <begin position="26"/>
        <end position="176"/>
    </location>
</feature>
<dbReference type="AlphaFoldDB" id="A0A0Q3L1V7"/>
<dbReference type="Proteomes" id="UP000051562">
    <property type="component" value="Unassembled WGS sequence"/>
</dbReference>
<protein>
    <submittedName>
        <fullName evidence="2">Uncharacterized protein</fullName>
    </submittedName>
</protein>
<organism evidence="2 3">
    <name type="scientific">Bosea thiooxidans</name>
    <dbReference type="NCBI Taxonomy" id="53254"/>
    <lineage>
        <taxon>Bacteria</taxon>
        <taxon>Pseudomonadati</taxon>
        <taxon>Pseudomonadota</taxon>
        <taxon>Alphaproteobacteria</taxon>
        <taxon>Hyphomicrobiales</taxon>
        <taxon>Boseaceae</taxon>
        <taxon>Bosea</taxon>
    </lineage>
</organism>
<proteinExistence type="predicted"/>
<reference evidence="2 3" key="1">
    <citation type="submission" date="2015-10" db="EMBL/GenBank/DDBJ databases">
        <title>Draft genome of Bosea thiooxidans.</title>
        <authorList>
            <person name="Wang X."/>
        </authorList>
    </citation>
    <scope>NUCLEOTIDE SEQUENCE [LARGE SCALE GENOMIC DNA]</scope>
    <source>
        <strain evidence="2 3">CGMCC 9174</strain>
    </source>
</reference>
<dbReference type="EMBL" id="LMAR01000033">
    <property type="protein sequence ID" value="KQK30708.1"/>
    <property type="molecule type" value="Genomic_DNA"/>
</dbReference>
<evidence type="ECO:0000313" key="3">
    <source>
        <dbReference type="Proteomes" id="UP000051562"/>
    </source>
</evidence>
<accession>A0A0Q3L1V7</accession>
<keyword evidence="1" id="KW-0732">Signal</keyword>
<gene>
    <name evidence="2" type="ORF">ARD30_12205</name>
</gene>
<sequence>MSRLVVTLACAVFAAAGLFAPTAFAAGRSIGPAPVAAPGFARPAMRFSPRALPAMRPAGPWRAGRAHLRHHRGFDWAGTGWPWLDTMMPGPGLTVVQRPAPEIRPIDPDAFENLPVRSGIRRGPTPEPTIYRLEGPASRPVARVIRVAGGDEKRAGVRSRFAHAETGALLLTVPRR</sequence>
<name>A0A0Q3L1V7_9HYPH</name>
<keyword evidence="3" id="KW-1185">Reference proteome</keyword>
<evidence type="ECO:0000313" key="2">
    <source>
        <dbReference type="EMBL" id="KQK30708.1"/>
    </source>
</evidence>
<dbReference type="RefSeq" id="WP_055727869.1">
    <property type="nucleotide sequence ID" value="NZ_LMAR01000033.1"/>
</dbReference>